<feature type="region of interest" description="Disordered" evidence="2">
    <location>
        <begin position="71"/>
        <end position="106"/>
    </location>
</feature>
<accession>A0A445CBQ6</accession>
<name>A0A445CBQ6_ARAHY</name>
<gene>
    <name evidence="3" type="ORF">Ahy_A07g034372</name>
</gene>
<feature type="compositionally biased region" description="Pro residues" evidence="2">
    <location>
        <begin position="29"/>
        <end position="39"/>
    </location>
</feature>
<organism evidence="3 4">
    <name type="scientific">Arachis hypogaea</name>
    <name type="common">Peanut</name>
    <dbReference type="NCBI Taxonomy" id="3818"/>
    <lineage>
        <taxon>Eukaryota</taxon>
        <taxon>Viridiplantae</taxon>
        <taxon>Streptophyta</taxon>
        <taxon>Embryophyta</taxon>
        <taxon>Tracheophyta</taxon>
        <taxon>Spermatophyta</taxon>
        <taxon>Magnoliopsida</taxon>
        <taxon>eudicotyledons</taxon>
        <taxon>Gunneridae</taxon>
        <taxon>Pentapetalae</taxon>
        <taxon>rosids</taxon>
        <taxon>fabids</taxon>
        <taxon>Fabales</taxon>
        <taxon>Fabaceae</taxon>
        <taxon>Papilionoideae</taxon>
        <taxon>50 kb inversion clade</taxon>
        <taxon>dalbergioids sensu lato</taxon>
        <taxon>Dalbergieae</taxon>
        <taxon>Pterocarpus clade</taxon>
        <taxon>Arachis</taxon>
    </lineage>
</organism>
<evidence type="ECO:0000256" key="1">
    <source>
        <dbReference type="SAM" id="Coils"/>
    </source>
</evidence>
<feature type="coiled-coil region" evidence="1">
    <location>
        <begin position="282"/>
        <end position="341"/>
    </location>
</feature>
<proteinExistence type="predicted"/>
<dbReference type="EMBL" id="SDMP01000007">
    <property type="protein sequence ID" value="RYR48349.1"/>
    <property type="molecule type" value="Genomic_DNA"/>
</dbReference>
<feature type="compositionally biased region" description="Low complexity" evidence="2">
    <location>
        <begin position="15"/>
        <end position="28"/>
    </location>
</feature>
<reference evidence="3 4" key="1">
    <citation type="submission" date="2019-01" db="EMBL/GenBank/DDBJ databases">
        <title>Sequencing of cultivated peanut Arachis hypogaea provides insights into genome evolution and oil improvement.</title>
        <authorList>
            <person name="Chen X."/>
        </authorList>
    </citation>
    <scope>NUCLEOTIDE SEQUENCE [LARGE SCALE GENOMIC DNA]</scope>
    <source>
        <strain evidence="4">cv. Fuhuasheng</strain>
        <tissue evidence="3">Leaves</tissue>
    </source>
</reference>
<keyword evidence="1" id="KW-0175">Coiled coil</keyword>
<evidence type="ECO:0000313" key="4">
    <source>
        <dbReference type="Proteomes" id="UP000289738"/>
    </source>
</evidence>
<keyword evidence="4" id="KW-1185">Reference proteome</keyword>
<sequence>MASRRLTRAAASGYTTRAPAAAPAARAPAPAPAPAAPAAPVPALAALAPALVPAPAAPAAPAPALTAPTAPVPAPAAPVPAQTDPTSAPPTAPVDRRIGKRGPSRGIATNRVIKTKTNRKLELSISMENLAPNGIYADLFASEVGIVTRQNAPLDVEKWSQVGDDVKQKICDIVLIRKNKDNRKHHVVPHIVGRRTFQVVRRDRRHPRTGVEPNIQELWQITHQKSNGEWVNEKAKQIDDDISSMLDESYDLENPLTPNEAFLLVRGDKSGTSYGIKTTKSKLRIQAQLQEAMQDREELTKEIDVLKEKLEEQRTRQEEELAQMKAQLEAQQAVVNSLMARFDNETN</sequence>
<feature type="region of interest" description="Disordered" evidence="2">
    <location>
        <begin position="1"/>
        <end position="39"/>
    </location>
</feature>
<dbReference type="AlphaFoldDB" id="A0A445CBQ6"/>
<dbReference type="Proteomes" id="UP000289738">
    <property type="component" value="Chromosome A07"/>
</dbReference>
<evidence type="ECO:0000313" key="3">
    <source>
        <dbReference type="EMBL" id="RYR48349.1"/>
    </source>
</evidence>
<evidence type="ECO:0000256" key="2">
    <source>
        <dbReference type="SAM" id="MobiDB-lite"/>
    </source>
</evidence>
<protein>
    <submittedName>
        <fullName evidence="3">Uncharacterized protein</fullName>
    </submittedName>
</protein>
<comment type="caution">
    <text evidence="3">The sequence shown here is derived from an EMBL/GenBank/DDBJ whole genome shotgun (WGS) entry which is preliminary data.</text>
</comment>
<dbReference type="InterPro" id="IPR004252">
    <property type="entry name" value="Probable_transposase_24"/>
</dbReference>
<dbReference type="Pfam" id="PF03004">
    <property type="entry name" value="Transposase_24"/>
    <property type="match status" value="1"/>
</dbReference>